<evidence type="ECO:0000313" key="3">
    <source>
        <dbReference type="EMBL" id="RGE87886.1"/>
    </source>
</evidence>
<accession>A0A3E3K337</accession>
<name>A0A3E3K337_9FIRM</name>
<proteinExistence type="predicted"/>
<feature type="region of interest" description="Disordered" evidence="1">
    <location>
        <begin position="207"/>
        <end position="228"/>
    </location>
</feature>
<dbReference type="AlphaFoldDB" id="A0A3E3K337"/>
<organism evidence="3 4">
    <name type="scientific">Sellimonas intestinalis</name>
    <dbReference type="NCBI Taxonomy" id="1653434"/>
    <lineage>
        <taxon>Bacteria</taxon>
        <taxon>Bacillati</taxon>
        <taxon>Bacillota</taxon>
        <taxon>Clostridia</taxon>
        <taxon>Lachnospirales</taxon>
        <taxon>Lachnospiraceae</taxon>
        <taxon>Sellimonas</taxon>
    </lineage>
</organism>
<keyword evidence="2" id="KW-1133">Transmembrane helix</keyword>
<feature type="transmembrane region" description="Helical" evidence="2">
    <location>
        <begin position="77"/>
        <end position="97"/>
    </location>
</feature>
<evidence type="ECO:0000256" key="2">
    <source>
        <dbReference type="SAM" id="Phobius"/>
    </source>
</evidence>
<keyword evidence="4" id="KW-1185">Reference proteome</keyword>
<comment type="caution">
    <text evidence="3">The sequence shown here is derived from an EMBL/GenBank/DDBJ whole genome shotgun (WGS) entry which is preliminary data.</text>
</comment>
<keyword evidence="2" id="KW-0812">Transmembrane</keyword>
<dbReference type="RefSeq" id="WP_024731675.1">
    <property type="nucleotide sequence ID" value="NZ_BAABYU010000001.1"/>
</dbReference>
<sequence>MMNHFFHVNGPVFTFLSKFCDVLIISILWTLFCLPVVTVGPACAALYHTVHKSLLKSDGYILPTFWKSFCSSLKQGILLTLLCLFISVFCVLSYFFITAEGQSQIFVILYFALLILAAFLLLVLLMYSFPILSRFYMRFSVIFKTSVALAITRIGFTLLLAVIFLLCAVTMFVAPFTLFFLPACYAMAAERLIEPGFQKVLKASALAEHPSKSPAPGNSSEDPSGQKS</sequence>
<evidence type="ECO:0000313" key="4">
    <source>
        <dbReference type="Proteomes" id="UP000261080"/>
    </source>
</evidence>
<dbReference type="Proteomes" id="UP000261080">
    <property type="component" value="Unassembled WGS sequence"/>
</dbReference>
<feature type="transmembrane region" description="Helical" evidence="2">
    <location>
        <begin position="103"/>
        <end position="129"/>
    </location>
</feature>
<dbReference type="Pfam" id="PF04854">
    <property type="entry name" value="DUF624"/>
    <property type="match status" value="1"/>
</dbReference>
<evidence type="ECO:0000256" key="1">
    <source>
        <dbReference type="SAM" id="MobiDB-lite"/>
    </source>
</evidence>
<feature type="transmembrane region" description="Helical" evidence="2">
    <location>
        <begin position="22"/>
        <end position="47"/>
    </location>
</feature>
<dbReference type="OrthoDB" id="9814991at2"/>
<dbReference type="EMBL" id="QVLX01000003">
    <property type="protein sequence ID" value="RGE87886.1"/>
    <property type="molecule type" value="Genomic_DNA"/>
</dbReference>
<keyword evidence="2" id="KW-0472">Membrane</keyword>
<dbReference type="InterPro" id="IPR006938">
    <property type="entry name" value="DUF624"/>
</dbReference>
<gene>
    <name evidence="3" type="ORF">DW016_07185</name>
</gene>
<reference evidence="3 4" key="1">
    <citation type="submission" date="2018-08" db="EMBL/GenBank/DDBJ databases">
        <title>A genome reference for cultivated species of the human gut microbiota.</title>
        <authorList>
            <person name="Zou Y."/>
            <person name="Xue W."/>
            <person name="Luo G."/>
        </authorList>
    </citation>
    <scope>NUCLEOTIDE SEQUENCE [LARGE SCALE GENOMIC DNA]</scope>
    <source>
        <strain evidence="3 4">AF37-2AT</strain>
    </source>
</reference>
<protein>
    <submittedName>
        <fullName evidence="3">DUF624 domain-containing protein</fullName>
    </submittedName>
</protein>
<feature type="compositionally biased region" description="Polar residues" evidence="1">
    <location>
        <begin position="216"/>
        <end position="228"/>
    </location>
</feature>